<proteinExistence type="predicted"/>
<comment type="caution">
    <text evidence="2">The sequence shown here is derived from an EMBL/GenBank/DDBJ whole genome shotgun (WGS) entry which is preliminary data.</text>
</comment>
<accession>A0A090QMI3</accession>
<reference evidence="2 3" key="1">
    <citation type="journal article" date="2014" name="Genome Announc.">
        <title>Draft Genome Sequences of Two Vibrionaceae Species, Vibrio ponticus C121 and Photobacterium aphoticum C119, Isolated as Coral Reef Microbiota.</title>
        <authorList>
            <person name="Al-saari N."/>
            <person name="Meirelles P.M."/>
            <person name="Mino S."/>
            <person name="Suda W."/>
            <person name="Oshima K."/>
            <person name="Hattori M."/>
            <person name="Ohkuma M."/>
            <person name="Thompson F.L."/>
            <person name="Gomez-Gil B."/>
            <person name="Sawabe T."/>
            <person name="Sawabe T."/>
        </authorList>
    </citation>
    <scope>NUCLEOTIDE SEQUENCE [LARGE SCALE GENOMIC DNA]</scope>
    <source>
        <strain evidence="2 3">JCM 19237</strain>
    </source>
</reference>
<evidence type="ECO:0000313" key="3">
    <source>
        <dbReference type="Proteomes" id="UP000029227"/>
    </source>
</evidence>
<dbReference type="AlphaFoldDB" id="A0A090QMI3"/>
<organism evidence="2 3">
    <name type="scientific">Photobacterium aphoticum</name>
    <dbReference type="NCBI Taxonomy" id="754436"/>
    <lineage>
        <taxon>Bacteria</taxon>
        <taxon>Pseudomonadati</taxon>
        <taxon>Pseudomonadota</taxon>
        <taxon>Gammaproteobacteria</taxon>
        <taxon>Vibrionales</taxon>
        <taxon>Vibrionaceae</taxon>
        <taxon>Photobacterium</taxon>
    </lineage>
</organism>
<feature type="signal peptide" evidence="1">
    <location>
        <begin position="1"/>
        <end position="20"/>
    </location>
</feature>
<dbReference type="Proteomes" id="UP000029227">
    <property type="component" value="Unassembled WGS sequence"/>
</dbReference>
<name>A0A090QMI3_9GAMM</name>
<dbReference type="EMBL" id="BBMN01000003">
    <property type="protein sequence ID" value="GAL04136.1"/>
    <property type="molecule type" value="Genomic_DNA"/>
</dbReference>
<evidence type="ECO:0008006" key="4">
    <source>
        <dbReference type="Google" id="ProtNLM"/>
    </source>
</evidence>
<gene>
    <name evidence="2" type="ORF">JCM19237_2287</name>
</gene>
<keyword evidence="1" id="KW-0732">Signal</keyword>
<evidence type="ECO:0000256" key="1">
    <source>
        <dbReference type="SAM" id="SignalP"/>
    </source>
</evidence>
<feature type="chain" id="PRO_5001863087" description="Lipoprotein" evidence="1">
    <location>
        <begin position="21"/>
        <end position="172"/>
    </location>
</feature>
<evidence type="ECO:0000313" key="2">
    <source>
        <dbReference type="EMBL" id="GAL04136.1"/>
    </source>
</evidence>
<protein>
    <recommendedName>
        <fullName evidence="4">Lipoprotein</fullName>
    </recommendedName>
</protein>
<sequence length="172" mass="18753">MFTQHNTLALTTLISAFALAGCQSTQTTTLSPLLTNAKQHIGWISGECFAIKNAQLEAGDTVHVINVTNNQRQAVNILSTDATPCQKLASQQTAVSGQQMHTYYQVDRVNAADPVIALLGNPKTLANYHYQSCTLSNGTFFYITAPQGQQLWSDSFYSGEKTLPTCSSDLFR</sequence>